<dbReference type="NCBIfam" id="TIGR01175">
    <property type="entry name" value="pilM"/>
    <property type="match status" value="1"/>
</dbReference>
<proteinExistence type="predicted"/>
<dbReference type="CDD" id="cd24049">
    <property type="entry name" value="ASKHA_NBD_PilM"/>
    <property type="match status" value="1"/>
</dbReference>
<dbReference type="PANTHER" id="PTHR32432:SF3">
    <property type="entry name" value="ETHANOLAMINE UTILIZATION PROTEIN EUTJ"/>
    <property type="match status" value="1"/>
</dbReference>
<keyword evidence="2" id="KW-0131">Cell cycle</keyword>
<keyword evidence="2" id="KW-0132">Cell division</keyword>
<reference evidence="2" key="1">
    <citation type="submission" date="2016-10" db="EMBL/GenBank/DDBJ databases">
        <title>Sequence of Gallionella enrichment culture.</title>
        <authorList>
            <person name="Poehlein A."/>
            <person name="Muehling M."/>
            <person name="Daniel R."/>
        </authorList>
    </citation>
    <scope>NUCLEOTIDE SEQUENCE</scope>
</reference>
<dbReference type="Gene3D" id="3.30.1490.300">
    <property type="match status" value="1"/>
</dbReference>
<dbReference type="Gene3D" id="3.30.420.40">
    <property type="match status" value="2"/>
</dbReference>
<dbReference type="PIRSF" id="PIRSF019169">
    <property type="entry name" value="PilM"/>
    <property type="match status" value="1"/>
</dbReference>
<organism evidence="2">
    <name type="scientific">mine drainage metagenome</name>
    <dbReference type="NCBI Taxonomy" id="410659"/>
    <lineage>
        <taxon>unclassified sequences</taxon>
        <taxon>metagenomes</taxon>
        <taxon>ecological metagenomes</taxon>
    </lineage>
</organism>
<protein>
    <submittedName>
        <fullName evidence="2">Cell division protein FtsA</fullName>
    </submittedName>
</protein>
<dbReference type="Pfam" id="PF11104">
    <property type="entry name" value="PilM_2"/>
    <property type="match status" value="1"/>
</dbReference>
<dbReference type="GO" id="GO:0051301">
    <property type="term" value="P:cell division"/>
    <property type="evidence" value="ECO:0007669"/>
    <property type="project" value="UniProtKB-KW"/>
</dbReference>
<dbReference type="SUPFAM" id="SSF53067">
    <property type="entry name" value="Actin-like ATPase domain"/>
    <property type="match status" value="2"/>
</dbReference>
<comment type="caution">
    <text evidence="2">The sequence shown here is derived from an EMBL/GenBank/DDBJ whole genome shotgun (WGS) entry which is preliminary data.</text>
</comment>
<accession>A0A1J5QC98</accession>
<dbReference type="EMBL" id="MLJW01000950">
    <property type="protein sequence ID" value="OIQ81241.1"/>
    <property type="molecule type" value="Genomic_DNA"/>
</dbReference>
<dbReference type="InterPro" id="IPR005883">
    <property type="entry name" value="PilM"/>
</dbReference>
<evidence type="ECO:0000313" key="2">
    <source>
        <dbReference type="EMBL" id="OIQ81241.1"/>
    </source>
</evidence>
<dbReference type="AlphaFoldDB" id="A0A1J5QC98"/>
<dbReference type="InterPro" id="IPR043129">
    <property type="entry name" value="ATPase_NBD"/>
</dbReference>
<dbReference type="InterPro" id="IPR003494">
    <property type="entry name" value="SHS2_FtsA"/>
</dbReference>
<dbReference type="SMART" id="SM00842">
    <property type="entry name" value="FtsA"/>
    <property type="match status" value="1"/>
</dbReference>
<name>A0A1J5QC98_9ZZZZ</name>
<evidence type="ECO:0000259" key="1">
    <source>
        <dbReference type="SMART" id="SM00842"/>
    </source>
</evidence>
<dbReference type="PANTHER" id="PTHR32432">
    <property type="entry name" value="CELL DIVISION PROTEIN FTSA-RELATED"/>
    <property type="match status" value="1"/>
</dbReference>
<feature type="domain" description="SHS2" evidence="1">
    <location>
        <begin position="5"/>
        <end position="173"/>
    </location>
</feature>
<gene>
    <name evidence="2" type="primary">ftsA_13</name>
    <name evidence="2" type="ORF">GALL_369890</name>
</gene>
<dbReference type="InterPro" id="IPR050696">
    <property type="entry name" value="FtsA/MreB"/>
</dbReference>
<sequence>MSTKVVGLDIGSRSVRAVELSAGNKLRPNLIRFHEVELPSGAVIRGEVVEPEAVASALKKLWTEGGFKTKNVVLGTGDQRILVRDLSVPKMSLKHIRQTLPFQVQSMLQVPLADSLLDFYPVSESIGDQGPIVNGLLIAAEASPILSNIHAAERAGLTPVEVDLIPFALNRLLIGRAKVMGTVALIDVGADTTSIVVVIDGVPRFVRIIPAGGEELTQALKAGLEIDGDKAEALKRNLRLGAESQFSDDPRSKAILETVTSELLSSLRSTVNYFNNTWPQNPVQHVILAGGGARLAGFAEALSEMTRIPVNHADPFSLVALPRGRKGKKLPETNFSMAAALGLALRSVS</sequence>